<feature type="transmembrane region" description="Helical" evidence="7">
    <location>
        <begin position="411"/>
        <end position="433"/>
    </location>
</feature>
<comment type="similarity">
    <text evidence="2 6">Belongs to the sodium:solute symporter (SSF) (TC 2.A.21) family.</text>
</comment>
<feature type="transmembrane region" description="Helical" evidence="7">
    <location>
        <begin position="155"/>
        <end position="174"/>
    </location>
</feature>
<feature type="transmembrane region" description="Helical" evidence="7">
    <location>
        <begin position="124"/>
        <end position="149"/>
    </location>
</feature>
<dbReference type="EMBL" id="MFYX01000061">
    <property type="protein sequence ID" value="OGK05110.1"/>
    <property type="molecule type" value="Genomic_DNA"/>
</dbReference>
<dbReference type="Gene3D" id="1.20.1730.10">
    <property type="entry name" value="Sodium/glucose cotransporter"/>
    <property type="match status" value="1"/>
</dbReference>
<dbReference type="InterPro" id="IPR001734">
    <property type="entry name" value="Na/solute_symporter"/>
</dbReference>
<name>A0A1F7FEI8_UNCRA</name>
<evidence type="ECO:0000313" key="9">
    <source>
        <dbReference type="Proteomes" id="UP000179243"/>
    </source>
</evidence>
<feature type="transmembrane region" description="Helical" evidence="7">
    <location>
        <begin position="242"/>
        <end position="264"/>
    </location>
</feature>
<gene>
    <name evidence="8" type="ORF">A2519_13360</name>
</gene>
<evidence type="ECO:0000256" key="1">
    <source>
        <dbReference type="ARBA" id="ARBA00004141"/>
    </source>
</evidence>
<dbReference type="Proteomes" id="UP000179243">
    <property type="component" value="Unassembled WGS sequence"/>
</dbReference>
<keyword evidence="5 7" id="KW-0472">Membrane</keyword>
<evidence type="ECO:0000256" key="5">
    <source>
        <dbReference type="ARBA" id="ARBA00023136"/>
    </source>
</evidence>
<dbReference type="GO" id="GO:0005886">
    <property type="term" value="C:plasma membrane"/>
    <property type="evidence" value="ECO:0007669"/>
    <property type="project" value="TreeGrafter"/>
</dbReference>
<dbReference type="PROSITE" id="PS50283">
    <property type="entry name" value="NA_SOLUT_SYMP_3"/>
    <property type="match status" value="1"/>
</dbReference>
<dbReference type="Pfam" id="PF00474">
    <property type="entry name" value="SSF"/>
    <property type="match status" value="1"/>
</dbReference>
<accession>A0A1F7FEI8</accession>
<feature type="transmembrane region" description="Helical" evidence="7">
    <location>
        <begin position="186"/>
        <end position="206"/>
    </location>
</feature>
<dbReference type="GO" id="GO:0005412">
    <property type="term" value="F:D-glucose:sodium symporter activity"/>
    <property type="evidence" value="ECO:0007669"/>
    <property type="project" value="TreeGrafter"/>
</dbReference>
<dbReference type="NCBIfam" id="TIGR00813">
    <property type="entry name" value="sss"/>
    <property type="match status" value="1"/>
</dbReference>
<feature type="transmembrane region" description="Helical" evidence="7">
    <location>
        <begin position="12"/>
        <end position="29"/>
    </location>
</feature>
<comment type="subcellular location">
    <subcellularLocation>
        <location evidence="1">Membrane</location>
        <topology evidence="1">Multi-pass membrane protein</topology>
    </subcellularLocation>
</comment>
<feature type="transmembrane region" description="Helical" evidence="7">
    <location>
        <begin position="285"/>
        <end position="307"/>
    </location>
</feature>
<evidence type="ECO:0000256" key="2">
    <source>
        <dbReference type="ARBA" id="ARBA00006434"/>
    </source>
</evidence>
<feature type="transmembrane region" description="Helical" evidence="7">
    <location>
        <begin position="49"/>
        <end position="70"/>
    </location>
</feature>
<evidence type="ECO:0000256" key="7">
    <source>
        <dbReference type="SAM" id="Phobius"/>
    </source>
</evidence>
<evidence type="ECO:0000256" key="6">
    <source>
        <dbReference type="RuleBase" id="RU362091"/>
    </source>
</evidence>
<keyword evidence="4 7" id="KW-1133">Transmembrane helix</keyword>
<feature type="transmembrane region" description="Helical" evidence="7">
    <location>
        <begin position="82"/>
        <end position="103"/>
    </location>
</feature>
<evidence type="ECO:0000256" key="4">
    <source>
        <dbReference type="ARBA" id="ARBA00022989"/>
    </source>
</evidence>
<protein>
    <submittedName>
        <fullName evidence="8">Na+/galactose cotransporter</fullName>
    </submittedName>
</protein>
<reference evidence="8 9" key="1">
    <citation type="journal article" date="2016" name="Nat. Commun.">
        <title>Thousands of microbial genomes shed light on interconnected biogeochemical processes in an aquifer system.</title>
        <authorList>
            <person name="Anantharaman K."/>
            <person name="Brown C.T."/>
            <person name="Hug L.A."/>
            <person name="Sharon I."/>
            <person name="Castelle C.J."/>
            <person name="Probst A.J."/>
            <person name="Thomas B.C."/>
            <person name="Singh A."/>
            <person name="Wilkins M.J."/>
            <person name="Karaoz U."/>
            <person name="Brodie E.L."/>
            <person name="Williams K.H."/>
            <person name="Hubbard S.S."/>
            <person name="Banfield J.F."/>
        </authorList>
    </citation>
    <scope>NUCLEOTIDE SEQUENCE [LARGE SCALE GENOMIC DNA]</scope>
</reference>
<proteinExistence type="inferred from homology"/>
<feature type="transmembrane region" description="Helical" evidence="7">
    <location>
        <begin position="382"/>
        <end position="405"/>
    </location>
</feature>
<feature type="transmembrane region" description="Helical" evidence="7">
    <location>
        <begin position="478"/>
        <end position="495"/>
    </location>
</feature>
<sequence length="544" mass="60205">MEQLIRINAVDYSLIIIYFTFVLGIGYFLRKQMKTSTDFLLSGKRLPVWITGLAFISANLGALEVMGMAASGAKYGMLTSHFYWVGAIPAMVFVGIFMMPFYYGSRARSVPEYLKLRFDEKTRAFNALSFAVMTVLASGISMYALALVFQLMLGWSIHVSIFMSAIVVLLYIFLGGLTSSIYNEVLQFFLIVLGFLPLCILGVYQAGGWPALAARMEQALPGGIHAWSNLGNAANNPMGIEWFGMVMGLGFVLSFGYWCTDFLVVQRALAAKDMNSAMRTPIIAAFPKAVFPFIVILPGIIAIALLPRELFLSNGEMDYNRIMPVMLNYYFPNGMLGVGLTALLASFMSGMAGNVTAFNTVWTYDIYQAYINKKATDQQLLWMGRGATVAGVLISIGTAYIALGFKNIMDYLQLLFSFFNAPLFATFLLGMFWKRTTGHGAFWGLVCGTTAAGIHHVLTKIGVIHYYSAMASGFYQAIYAWTTAFIITIIISFVTKPRPQEELAGLVYSLTPKPRNDTLAWYKRPALLGVIVLLLTVVLNIVFF</sequence>
<evidence type="ECO:0000256" key="3">
    <source>
        <dbReference type="ARBA" id="ARBA00022692"/>
    </source>
</evidence>
<dbReference type="AlphaFoldDB" id="A0A1F7FEI8"/>
<evidence type="ECO:0000313" key="8">
    <source>
        <dbReference type="EMBL" id="OGK05110.1"/>
    </source>
</evidence>
<dbReference type="InterPro" id="IPR038377">
    <property type="entry name" value="Na/Glc_symporter_sf"/>
</dbReference>
<feature type="transmembrane region" description="Helical" evidence="7">
    <location>
        <begin position="327"/>
        <end position="347"/>
    </location>
</feature>
<feature type="transmembrane region" description="Helical" evidence="7">
    <location>
        <begin position="525"/>
        <end position="543"/>
    </location>
</feature>
<dbReference type="PANTHER" id="PTHR11819">
    <property type="entry name" value="SOLUTE CARRIER FAMILY 5"/>
    <property type="match status" value="1"/>
</dbReference>
<feature type="transmembrane region" description="Helical" evidence="7">
    <location>
        <begin position="440"/>
        <end position="458"/>
    </location>
</feature>
<dbReference type="PANTHER" id="PTHR11819:SF195">
    <property type="entry name" value="SODIUM_GLUCOSE COTRANSPORTER 4"/>
    <property type="match status" value="1"/>
</dbReference>
<dbReference type="CDD" id="cd11478">
    <property type="entry name" value="SLC5sbd_u2"/>
    <property type="match status" value="1"/>
</dbReference>
<organism evidence="8 9">
    <name type="scientific">Candidatus Raymondbacteria bacterium RIFOXYD12_FULL_49_13</name>
    <dbReference type="NCBI Taxonomy" id="1817890"/>
    <lineage>
        <taxon>Bacteria</taxon>
        <taxon>Raymondiibacteriota</taxon>
    </lineage>
</organism>
<keyword evidence="3 7" id="KW-0812">Transmembrane</keyword>
<comment type="caution">
    <text evidence="8">The sequence shown here is derived from an EMBL/GenBank/DDBJ whole genome shotgun (WGS) entry which is preliminary data.</text>
</comment>